<dbReference type="GO" id="GO:0015628">
    <property type="term" value="P:protein secretion by the type II secretion system"/>
    <property type="evidence" value="ECO:0007669"/>
    <property type="project" value="TreeGrafter"/>
</dbReference>
<dbReference type="Pfam" id="PF00482">
    <property type="entry name" value="T2SSF"/>
    <property type="match status" value="2"/>
</dbReference>
<comment type="caution">
    <text evidence="9">The sequence shown here is derived from an EMBL/GenBank/DDBJ whole genome shotgun (WGS) entry which is preliminary data.</text>
</comment>
<dbReference type="PANTHER" id="PTHR30012">
    <property type="entry name" value="GENERAL SECRETION PATHWAY PROTEIN"/>
    <property type="match status" value="1"/>
</dbReference>
<dbReference type="AlphaFoldDB" id="A0A919EHJ1"/>
<name>A0A919EHJ1_9GAMM</name>
<accession>A0A919EHJ1</accession>
<evidence type="ECO:0000256" key="4">
    <source>
        <dbReference type="ARBA" id="ARBA00022692"/>
    </source>
</evidence>
<comment type="subcellular location">
    <subcellularLocation>
        <location evidence="1">Cell membrane</location>
        <topology evidence="1">Multi-pass membrane protein</topology>
    </subcellularLocation>
</comment>
<keyword evidence="10" id="KW-1185">Reference proteome</keyword>
<sequence>MAIFEYSAYDQSGGKVSGQIEAIDKKHALEQLTKKHLYTSDIKRLDANKGSPFSFGNRVSIADLEFLTSELSLLLESGVKIDRGIDIIKRTKAKPALAMLLDSLSRDLKKGKSLAEAFGAHPNTFDALYCNLIQLGEASGNLSDVFGSLATDLKFKRELQQKIISSLAYPSVIFFVCILSVFFIFNFIIPKMAPMFANAQDLPWYTIAMLSLSDWMVKYQGFLILGCVATVCLLIYAAKQENFKRWWQLKSLKLPIVGKAVLTIERIRFNSGLAMMVKSGVQIDQAIQLSAGNIRNRELRREMDVAKKKVKSGSQLTPALQQSSLYPDFYISLLEVGEESGNLSKVFDEIANRSRQEFESWTQRITTLLEPLMILFMGGFVGGVVVMMLMSMVSMNEIGF</sequence>
<feature type="transmembrane region" description="Helical" evidence="7">
    <location>
        <begin position="167"/>
        <end position="189"/>
    </location>
</feature>
<gene>
    <name evidence="9" type="primary">gspF</name>
    <name evidence="9" type="ORF">GCM10017161_05180</name>
</gene>
<reference evidence="9" key="2">
    <citation type="submission" date="2020-09" db="EMBL/GenBank/DDBJ databases">
        <authorList>
            <person name="Sun Q."/>
            <person name="Kim S."/>
        </authorList>
    </citation>
    <scope>NUCLEOTIDE SEQUENCE</scope>
    <source>
        <strain evidence="9">KCTC 42731</strain>
    </source>
</reference>
<dbReference type="PANTHER" id="PTHR30012:SF0">
    <property type="entry name" value="TYPE II SECRETION SYSTEM PROTEIN F-RELATED"/>
    <property type="match status" value="1"/>
</dbReference>
<dbReference type="Gene3D" id="1.20.81.30">
    <property type="entry name" value="Type II secretion system (T2SS), domain F"/>
    <property type="match status" value="2"/>
</dbReference>
<keyword evidence="5 7" id="KW-1133">Transmembrane helix</keyword>
<evidence type="ECO:0000256" key="6">
    <source>
        <dbReference type="ARBA" id="ARBA00023136"/>
    </source>
</evidence>
<feature type="domain" description="Type II secretion system protein GspF" evidence="8">
    <location>
        <begin position="68"/>
        <end position="190"/>
    </location>
</feature>
<keyword evidence="4 7" id="KW-0812">Transmembrane</keyword>
<evidence type="ECO:0000256" key="3">
    <source>
        <dbReference type="ARBA" id="ARBA00022475"/>
    </source>
</evidence>
<dbReference type="InterPro" id="IPR042094">
    <property type="entry name" value="T2SS_GspF_sf"/>
</dbReference>
<evidence type="ECO:0000256" key="7">
    <source>
        <dbReference type="SAM" id="Phobius"/>
    </source>
</evidence>
<dbReference type="PRINTS" id="PR00812">
    <property type="entry name" value="BCTERIALGSPF"/>
</dbReference>
<dbReference type="GO" id="GO:0005886">
    <property type="term" value="C:plasma membrane"/>
    <property type="evidence" value="ECO:0007669"/>
    <property type="project" value="UniProtKB-SubCell"/>
</dbReference>
<dbReference type="Proteomes" id="UP000623842">
    <property type="component" value="Unassembled WGS sequence"/>
</dbReference>
<keyword evidence="6 7" id="KW-0472">Membrane</keyword>
<protein>
    <submittedName>
        <fullName evidence="9">Type II secretion system protein GspF</fullName>
    </submittedName>
</protein>
<dbReference type="InterPro" id="IPR003004">
    <property type="entry name" value="GspF/PilC"/>
</dbReference>
<evidence type="ECO:0000313" key="10">
    <source>
        <dbReference type="Proteomes" id="UP000623842"/>
    </source>
</evidence>
<dbReference type="EMBL" id="BNCK01000001">
    <property type="protein sequence ID" value="GHF80828.1"/>
    <property type="molecule type" value="Genomic_DNA"/>
</dbReference>
<feature type="transmembrane region" description="Helical" evidence="7">
    <location>
        <begin position="372"/>
        <end position="393"/>
    </location>
</feature>
<proteinExistence type="inferred from homology"/>
<comment type="similarity">
    <text evidence="2">Belongs to the GSP F family.</text>
</comment>
<feature type="transmembrane region" description="Helical" evidence="7">
    <location>
        <begin position="219"/>
        <end position="238"/>
    </location>
</feature>
<organism evidence="9 10">
    <name type="scientific">Thalassotalea marina</name>
    <dbReference type="NCBI Taxonomy" id="1673741"/>
    <lineage>
        <taxon>Bacteria</taxon>
        <taxon>Pseudomonadati</taxon>
        <taxon>Pseudomonadota</taxon>
        <taxon>Gammaproteobacteria</taxon>
        <taxon>Alteromonadales</taxon>
        <taxon>Colwelliaceae</taxon>
        <taxon>Thalassotalea</taxon>
    </lineage>
</organism>
<reference evidence="9" key="1">
    <citation type="journal article" date="2014" name="Int. J. Syst. Evol. Microbiol.">
        <title>Complete genome sequence of Corynebacterium casei LMG S-19264T (=DSM 44701T), isolated from a smear-ripened cheese.</title>
        <authorList>
            <consortium name="US DOE Joint Genome Institute (JGI-PGF)"/>
            <person name="Walter F."/>
            <person name="Albersmeier A."/>
            <person name="Kalinowski J."/>
            <person name="Ruckert C."/>
        </authorList>
    </citation>
    <scope>NUCLEOTIDE SEQUENCE</scope>
    <source>
        <strain evidence="9">KCTC 42731</strain>
    </source>
</reference>
<dbReference type="RefSeq" id="WP_189767142.1">
    <property type="nucleotide sequence ID" value="NZ_BNCK01000001.1"/>
</dbReference>
<evidence type="ECO:0000256" key="5">
    <source>
        <dbReference type="ARBA" id="ARBA00022989"/>
    </source>
</evidence>
<feature type="domain" description="Type II secretion system protein GspF" evidence="8">
    <location>
        <begin position="273"/>
        <end position="390"/>
    </location>
</feature>
<evidence type="ECO:0000256" key="2">
    <source>
        <dbReference type="ARBA" id="ARBA00005745"/>
    </source>
</evidence>
<evidence type="ECO:0000313" key="9">
    <source>
        <dbReference type="EMBL" id="GHF80828.1"/>
    </source>
</evidence>
<dbReference type="InterPro" id="IPR018076">
    <property type="entry name" value="T2SS_GspF_dom"/>
</dbReference>
<keyword evidence="3" id="KW-1003">Cell membrane</keyword>
<evidence type="ECO:0000259" key="8">
    <source>
        <dbReference type="Pfam" id="PF00482"/>
    </source>
</evidence>
<evidence type="ECO:0000256" key="1">
    <source>
        <dbReference type="ARBA" id="ARBA00004651"/>
    </source>
</evidence>